<comment type="caution">
    <text evidence="1">The sequence shown here is derived from an EMBL/GenBank/DDBJ whole genome shotgun (WGS) entry which is preliminary data.</text>
</comment>
<evidence type="ECO:0000313" key="2">
    <source>
        <dbReference type="Proteomes" id="UP000184550"/>
    </source>
</evidence>
<dbReference type="Proteomes" id="UP000184550">
    <property type="component" value="Unassembled WGS sequence"/>
</dbReference>
<organism evidence="1 2">
    <name type="scientific">Planktothrix serta PCC 8927</name>
    <dbReference type="NCBI Taxonomy" id="671068"/>
    <lineage>
        <taxon>Bacteria</taxon>
        <taxon>Bacillati</taxon>
        <taxon>Cyanobacteriota</taxon>
        <taxon>Cyanophyceae</taxon>
        <taxon>Oscillatoriophycideae</taxon>
        <taxon>Oscillatoriales</taxon>
        <taxon>Microcoleaceae</taxon>
        <taxon>Planktothrix</taxon>
    </lineage>
</organism>
<name>A0A7Z9E5C4_9CYAN</name>
<protein>
    <submittedName>
        <fullName evidence="1">Uncharacterized protein</fullName>
    </submittedName>
</protein>
<proteinExistence type="predicted"/>
<gene>
    <name evidence="1" type="ORF">PL8927_820050</name>
</gene>
<reference evidence="1" key="1">
    <citation type="submission" date="2019-10" db="EMBL/GenBank/DDBJ databases">
        <authorList>
            <consortium name="Genoscope - CEA"/>
            <person name="William W."/>
        </authorList>
    </citation>
    <scope>NUCLEOTIDE SEQUENCE [LARGE SCALE GENOMIC DNA]</scope>
    <source>
        <strain evidence="1">BBR_PRJEB10992</strain>
    </source>
</reference>
<dbReference type="EMBL" id="CZCU02000160">
    <property type="protein sequence ID" value="VXD24446.1"/>
    <property type="molecule type" value="Genomic_DNA"/>
</dbReference>
<dbReference type="OrthoDB" id="483433at2"/>
<dbReference type="AlphaFoldDB" id="A0A7Z9E5C4"/>
<evidence type="ECO:0000313" key="1">
    <source>
        <dbReference type="EMBL" id="VXD24446.1"/>
    </source>
</evidence>
<dbReference type="RefSeq" id="WP_083625926.1">
    <property type="nucleotide sequence ID" value="NZ_LR734882.1"/>
</dbReference>
<keyword evidence="2" id="KW-1185">Reference proteome</keyword>
<sequence>MDLEMVFNELSLEPLAPDIPTARIWMSDLISTMLTAQKQGLKGIRTQTNFHDLFLAENYPLKRWRNDKEVSREQQTFLRTLATKTPFSVDITDSDLKRNIEDEDYEVIFREKKAEGLKAAYLLETIAISFNSQNCWNCTRLESTLIQIENNINITEEIIEVYHASYKNHILEHADWIKKRLQPSKTNGIQLWNCRNELFPSLRFCQAGTKQLRRLRSGEDKLEWVVETLEQLEEYAKIWINQGCKEFSLEGYSLDVSGESKPTLDQYWKERTFLCPDGEERLFEQHIKLKQCNWRIHFFLERKTEKVIIGYVGVHLPTVKYST</sequence>
<accession>A0A7Z9E5C4</accession>